<protein>
    <submittedName>
        <fullName evidence="1">Secreted protein</fullName>
    </submittedName>
</protein>
<organism evidence="1">
    <name type="scientific">Mesocestoides corti</name>
    <name type="common">Flatworm</name>
    <dbReference type="NCBI Taxonomy" id="53468"/>
    <lineage>
        <taxon>Eukaryota</taxon>
        <taxon>Metazoa</taxon>
        <taxon>Spiralia</taxon>
        <taxon>Lophotrochozoa</taxon>
        <taxon>Platyhelminthes</taxon>
        <taxon>Cestoda</taxon>
        <taxon>Eucestoda</taxon>
        <taxon>Cyclophyllidea</taxon>
        <taxon>Mesocestoididae</taxon>
        <taxon>Mesocestoides</taxon>
    </lineage>
</organism>
<evidence type="ECO:0000313" key="1">
    <source>
        <dbReference type="WBParaSite" id="MCU_010630-RA"/>
    </source>
</evidence>
<dbReference type="WBParaSite" id="MCU_010630-RA">
    <property type="protein sequence ID" value="MCU_010630-RA"/>
    <property type="gene ID" value="MCU_010630"/>
</dbReference>
<reference evidence="1" key="1">
    <citation type="submission" date="2019-11" db="UniProtKB">
        <authorList>
            <consortium name="WormBaseParasite"/>
        </authorList>
    </citation>
    <scope>IDENTIFICATION</scope>
</reference>
<proteinExistence type="predicted"/>
<name>A0A5K3FQF1_MESCO</name>
<accession>A0A5K3FQF1</accession>
<dbReference type="AlphaFoldDB" id="A0A5K3FQF1"/>
<sequence>MYVIFVKYIHSGSAPMLLTLLSRYAVVDTNNSSLGVICSSHRPQIDQAYEQAGTSKHPRDRLPNSALAQSCQQSHPHKHWFSLILASLPRARQRLPTISSRIRINKSGKKTTSLRQTHLFSLTSSTFRKIYYGSVEVKLG</sequence>